<feature type="transmembrane region" description="Helical" evidence="2">
    <location>
        <begin position="43"/>
        <end position="64"/>
    </location>
</feature>
<comment type="caution">
    <text evidence="3">The sequence shown here is derived from an EMBL/GenBank/DDBJ whole genome shotgun (WGS) entry which is preliminary data.</text>
</comment>
<feature type="compositionally biased region" description="Acidic residues" evidence="1">
    <location>
        <begin position="116"/>
        <end position="128"/>
    </location>
</feature>
<sequence>MQLSAWMELKPAFNQSTNEKAKQSLVIQIESGTVTYDGLVLGFVVYFFYFGSKIYVLLVHAIVLDVNFVYITETVAGETLEQVMADALSKFEYREKYAKPEDVAGVEEVKSSDKELSEDEYAASDDEEIARKPYL</sequence>
<organism evidence="3 4">
    <name type="scientific">Gossypium stocksii</name>
    <dbReference type="NCBI Taxonomy" id="47602"/>
    <lineage>
        <taxon>Eukaryota</taxon>
        <taxon>Viridiplantae</taxon>
        <taxon>Streptophyta</taxon>
        <taxon>Embryophyta</taxon>
        <taxon>Tracheophyta</taxon>
        <taxon>Spermatophyta</taxon>
        <taxon>Magnoliopsida</taxon>
        <taxon>eudicotyledons</taxon>
        <taxon>Gunneridae</taxon>
        <taxon>Pentapetalae</taxon>
        <taxon>rosids</taxon>
        <taxon>malvids</taxon>
        <taxon>Malvales</taxon>
        <taxon>Malvaceae</taxon>
        <taxon>Malvoideae</taxon>
        <taxon>Gossypium</taxon>
    </lineage>
</organism>
<name>A0A9D3VHG3_9ROSI</name>
<feature type="compositionally biased region" description="Basic and acidic residues" evidence="1">
    <location>
        <begin position="102"/>
        <end position="115"/>
    </location>
</feature>
<keyword evidence="2" id="KW-1133">Transmembrane helix</keyword>
<dbReference type="OrthoDB" id="10487677at2759"/>
<accession>A0A9D3VHG3</accession>
<evidence type="ECO:0000313" key="3">
    <source>
        <dbReference type="EMBL" id="KAH1082054.1"/>
    </source>
</evidence>
<dbReference type="Proteomes" id="UP000828251">
    <property type="component" value="Unassembled WGS sequence"/>
</dbReference>
<evidence type="ECO:0000256" key="2">
    <source>
        <dbReference type="SAM" id="Phobius"/>
    </source>
</evidence>
<keyword evidence="4" id="KW-1185">Reference proteome</keyword>
<protein>
    <submittedName>
        <fullName evidence="3">Uncharacterized protein</fullName>
    </submittedName>
</protein>
<proteinExistence type="predicted"/>
<reference evidence="3 4" key="1">
    <citation type="journal article" date="2021" name="Plant Biotechnol. J.">
        <title>Multi-omics assisted identification of the key and species-specific regulatory components of drought-tolerant mechanisms in Gossypium stocksii.</title>
        <authorList>
            <person name="Yu D."/>
            <person name="Ke L."/>
            <person name="Zhang D."/>
            <person name="Wu Y."/>
            <person name="Sun Y."/>
            <person name="Mei J."/>
            <person name="Sun J."/>
            <person name="Sun Y."/>
        </authorList>
    </citation>
    <scope>NUCLEOTIDE SEQUENCE [LARGE SCALE GENOMIC DNA]</scope>
    <source>
        <strain evidence="4">cv. E1</strain>
        <tissue evidence="3">Leaf</tissue>
    </source>
</reference>
<gene>
    <name evidence="3" type="ORF">J1N35_021815</name>
</gene>
<keyword evidence="2" id="KW-0812">Transmembrane</keyword>
<dbReference type="EMBL" id="JAIQCV010000007">
    <property type="protein sequence ID" value="KAH1082054.1"/>
    <property type="molecule type" value="Genomic_DNA"/>
</dbReference>
<dbReference type="AlphaFoldDB" id="A0A9D3VHG3"/>
<evidence type="ECO:0000313" key="4">
    <source>
        <dbReference type="Proteomes" id="UP000828251"/>
    </source>
</evidence>
<keyword evidence="2" id="KW-0472">Membrane</keyword>
<evidence type="ECO:0000256" key="1">
    <source>
        <dbReference type="SAM" id="MobiDB-lite"/>
    </source>
</evidence>
<feature type="region of interest" description="Disordered" evidence="1">
    <location>
        <begin position="102"/>
        <end position="135"/>
    </location>
</feature>